<keyword evidence="2 9" id="KW-0963">Cytoplasm</keyword>
<evidence type="ECO:0000256" key="4">
    <source>
        <dbReference type="ARBA" id="ARBA00022679"/>
    </source>
</evidence>
<dbReference type="HAMAP" id="MF_00021">
    <property type="entry name" value="ThiI"/>
    <property type="match status" value="1"/>
</dbReference>
<dbReference type="GO" id="GO:0004810">
    <property type="term" value="F:CCA tRNA nucleotidyltransferase activity"/>
    <property type="evidence" value="ECO:0007669"/>
    <property type="project" value="InterPro"/>
</dbReference>
<dbReference type="Pfam" id="PF02568">
    <property type="entry name" value="ThiI"/>
    <property type="match status" value="1"/>
</dbReference>
<dbReference type="GO" id="GO:0009229">
    <property type="term" value="P:thiamine diphosphate biosynthetic process"/>
    <property type="evidence" value="ECO:0007669"/>
    <property type="project" value="UniProtKB-UniRule"/>
</dbReference>
<dbReference type="EC" id="2.8.1.4" evidence="9"/>
<dbReference type="NCBIfam" id="TIGR00342">
    <property type="entry name" value="tRNA uracil 4-sulfurtransferase ThiI"/>
    <property type="match status" value="1"/>
</dbReference>
<evidence type="ECO:0000256" key="7">
    <source>
        <dbReference type="ARBA" id="ARBA00022884"/>
    </source>
</evidence>
<sequence length="391" mass="42300">MNESAHVVLVGYGEMGTKSSSVRAKMEVRLRENLQAVLDDRSLSGRVEREWSRLLVRDTDDPEAVAAACAEVPGVVWARPSVVCDPTLDEIVAVCRDLAADHPADASFAIDEDRVGPKDAHDFSGRDIAREAGSAVVEVTGAPVDLDDPEVTYRVECREDAAYVSVRRFDGPGGLPLGTQGKAVVLISGGIDSPVAAWEMMRRGCEIVPVYVDLGDYGGADHRARALETVRTIARRAPNFDLRVHVVPGDDVVQRLMDTIEDTRMLSLRRVMLSIAATVAEDEHAHSIVTGESLGQKSSQTGENIAVTEAAVDYPVHRPLFTRDKTDIVTEAREIGTYDDSTLPVGCERVAPSFPETNASLSAVQAAEPDDLFELAAEAARNRRLVSVSQD</sequence>
<dbReference type="RefSeq" id="WP_058570732.1">
    <property type="nucleotide sequence ID" value="NZ_LOPV01000020.1"/>
</dbReference>
<comment type="catalytic activity">
    <reaction evidence="9">
        <text>[ThiI sulfur-carrier protein]-S-sulfanyl-L-cysteine + a uridine in tRNA + 2 reduced [2Fe-2S]-[ferredoxin] + ATP + H(+) = [ThiI sulfur-carrier protein]-L-cysteine + a 4-thiouridine in tRNA + 2 oxidized [2Fe-2S]-[ferredoxin] + AMP + diphosphate</text>
        <dbReference type="Rhea" id="RHEA:24176"/>
        <dbReference type="Rhea" id="RHEA-COMP:10000"/>
        <dbReference type="Rhea" id="RHEA-COMP:10001"/>
        <dbReference type="Rhea" id="RHEA-COMP:13337"/>
        <dbReference type="Rhea" id="RHEA-COMP:13338"/>
        <dbReference type="Rhea" id="RHEA-COMP:13339"/>
        <dbReference type="Rhea" id="RHEA-COMP:13340"/>
        <dbReference type="ChEBI" id="CHEBI:15378"/>
        <dbReference type="ChEBI" id="CHEBI:29950"/>
        <dbReference type="ChEBI" id="CHEBI:30616"/>
        <dbReference type="ChEBI" id="CHEBI:33019"/>
        <dbReference type="ChEBI" id="CHEBI:33737"/>
        <dbReference type="ChEBI" id="CHEBI:33738"/>
        <dbReference type="ChEBI" id="CHEBI:61963"/>
        <dbReference type="ChEBI" id="CHEBI:65315"/>
        <dbReference type="ChEBI" id="CHEBI:136798"/>
        <dbReference type="ChEBI" id="CHEBI:456215"/>
        <dbReference type="EC" id="2.8.1.4"/>
    </reaction>
</comment>
<dbReference type="Gene3D" id="3.30.2130.30">
    <property type="match status" value="1"/>
</dbReference>
<keyword evidence="8 9" id="KW-0784">Thiamine biosynthesis</keyword>
<evidence type="ECO:0000256" key="1">
    <source>
        <dbReference type="ARBA" id="ARBA00004496"/>
    </source>
</evidence>
<comment type="caution">
    <text evidence="9">Lacks conserved residue(s) required for the propagation of feature annotation.</text>
</comment>
<dbReference type="PANTHER" id="PTHR43209:SF1">
    <property type="entry name" value="TRNA SULFURTRANSFERASE"/>
    <property type="match status" value="1"/>
</dbReference>
<feature type="binding site" evidence="9">
    <location>
        <position position="300"/>
    </location>
    <ligand>
        <name>ATP</name>
        <dbReference type="ChEBI" id="CHEBI:30616"/>
    </ligand>
</feature>
<dbReference type="PROSITE" id="PS51165">
    <property type="entry name" value="THUMP"/>
    <property type="match status" value="1"/>
</dbReference>
<dbReference type="InterPro" id="IPR004114">
    <property type="entry name" value="THUMP_dom"/>
</dbReference>
<dbReference type="InterPro" id="IPR050102">
    <property type="entry name" value="tRNA_sulfurtransferase_ThiI"/>
</dbReference>
<keyword evidence="4 9" id="KW-0808">Transferase</keyword>
<evidence type="ECO:0000313" key="12">
    <source>
        <dbReference type="Proteomes" id="UP000053157"/>
    </source>
</evidence>
<dbReference type="GO" id="GO:0140741">
    <property type="term" value="F:tRNA-uracil-4 sulfurtransferase activity"/>
    <property type="evidence" value="ECO:0007669"/>
    <property type="project" value="UniProtKB-EC"/>
</dbReference>
<dbReference type="Pfam" id="PF22025">
    <property type="entry name" value="ThiI_fer"/>
    <property type="match status" value="1"/>
</dbReference>
<proteinExistence type="inferred from homology"/>
<comment type="catalytic activity">
    <reaction evidence="9">
        <text>[ThiS sulfur-carrier protein]-C-terminal Gly-Gly-AMP + S-sulfanyl-L-cysteinyl-[cysteine desulfurase] + AH2 = [ThiS sulfur-carrier protein]-C-terminal-Gly-aminoethanethioate + L-cysteinyl-[cysteine desulfurase] + A + AMP + 2 H(+)</text>
        <dbReference type="Rhea" id="RHEA:43340"/>
        <dbReference type="Rhea" id="RHEA-COMP:12157"/>
        <dbReference type="Rhea" id="RHEA-COMP:12158"/>
        <dbReference type="Rhea" id="RHEA-COMP:12910"/>
        <dbReference type="Rhea" id="RHEA-COMP:19908"/>
        <dbReference type="ChEBI" id="CHEBI:13193"/>
        <dbReference type="ChEBI" id="CHEBI:15378"/>
        <dbReference type="ChEBI" id="CHEBI:17499"/>
        <dbReference type="ChEBI" id="CHEBI:29950"/>
        <dbReference type="ChEBI" id="CHEBI:61963"/>
        <dbReference type="ChEBI" id="CHEBI:90618"/>
        <dbReference type="ChEBI" id="CHEBI:232372"/>
        <dbReference type="ChEBI" id="CHEBI:456215"/>
    </reaction>
</comment>
<feature type="binding site" evidence="9">
    <location>
        <position position="269"/>
    </location>
    <ligand>
        <name>ATP</name>
        <dbReference type="ChEBI" id="CHEBI:30616"/>
    </ligand>
</feature>
<evidence type="ECO:0000259" key="10">
    <source>
        <dbReference type="PROSITE" id="PS51165"/>
    </source>
</evidence>
<dbReference type="InterPro" id="IPR020536">
    <property type="entry name" value="ThiI_AANH"/>
</dbReference>
<dbReference type="Proteomes" id="UP000053157">
    <property type="component" value="Unassembled WGS sequence"/>
</dbReference>
<evidence type="ECO:0000313" key="11">
    <source>
        <dbReference type="EMBL" id="KTG30813.1"/>
    </source>
</evidence>
<comment type="subcellular location">
    <subcellularLocation>
        <location evidence="1 9">Cytoplasm</location>
    </subcellularLocation>
</comment>
<dbReference type="OrthoDB" id="372227at2157"/>
<dbReference type="GO" id="GO:0009228">
    <property type="term" value="P:thiamine biosynthetic process"/>
    <property type="evidence" value="ECO:0007669"/>
    <property type="project" value="UniProtKB-KW"/>
</dbReference>
<comment type="caution">
    <text evidence="11">The sequence shown here is derived from an EMBL/GenBank/DDBJ whole genome shotgun (WGS) entry which is preliminary data.</text>
</comment>
<feature type="domain" description="THUMP" evidence="10">
    <location>
        <begin position="63"/>
        <end position="168"/>
    </location>
</feature>
<dbReference type="GO" id="GO:0000049">
    <property type="term" value="F:tRNA binding"/>
    <property type="evidence" value="ECO:0007669"/>
    <property type="project" value="UniProtKB-UniRule"/>
</dbReference>
<accession>A0A0W1SWI4</accession>
<dbReference type="InterPro" id="IPR054173">
    <property type="entry name" value="ThiI_fer"/>
</dbReference>
<dbReference type="Gene3D" id="3.40.50.620">
    <property type="entry name" value="HUPs"/>
    <property type="match status" value="1"/>
</dbReference>
<dbReference type="GO" id="GO:0005829">
    <property type="term" value="C:cytosol"/>
    <property type="evidence" value="ECO:0007669"/>
    <property type="project" value="TreeGrafter"/>
</dbReference>
<reference evidence="11 12" key="1">
    <citation type="submission" date="2015-12" db="EMBL/GenBank/DDBJ databases">
        <title>Haloferax profundi sp. nov. isolated from the Discovery deep brine-seawater interface in the Red Sea.</title>
        <authorList>
            <person name="Zhang G."/>
            <person name="Stingl U."/>
            <person name="Rashid M."/>
        </authorList>
    </citation>
    <scope>NUCLEOTIDE SEQUENCE [LARGE SCALE GENOMIC DNA]</scope>
    <source>
        <strain evidence="11 12">SB29</strain>
    </source>
</reference>
<dbReference type="InterPro" id="IPR049961">
    <property type="entry name" value="ThiI_N"/>
</dbReference>
<dbReference type="InterPro" id="IPR003720">
    <property type="entry name" value="tRNA_STrfase"/>
</dbReference>
<dbReference type="PANTHER" id="PTHR43209">
    <property type="entry name" value="TRNA SULFURTRANSFERASE"/>
    <property type="match status" value="1"/>
</dbReference>
<name>A0A0W1SWI4_9EURY</name>
<dbReference type="CDD" id="cd11716">
    <property type="entry name" value="THUMP_ThiI"/>
    <property type="match status" value="1"/>
</dbReference>
<evidence type="ECO:0000256" key="3">
    <source>
        <dbReference type="ARBA" id="ARBA00022555"/>
    </source>
</evidence>
<feature type="binding site" evidence="9">
    <location>
        <begin position="186"/>
        <end position="187"/>
    </location>
    <ligand>
        <name>ATP</name>
        <dbReference type="ChEBI" id="CHEBI:30616"/>
    </ligand>
</feature>
<dbReference type="GO" id="GO:0052837">
    <property type="term" value="P:thiazole biosynthetic process"/>
    <property type="evidence" value="ECO:0007669"/>
    <property type="project" value="TreeGrafter"/>
</dbReference>
<keyword evidence="3 9" id="KW-0820">tRNA-binding</keyword>
<keyword evidence="6 9" id="KW-0067">ATP-binding</keyword>
<comment type="similarity">
    <text evidence="9">Belongs to the ThiI family.</text>
</comment>
<comment type="function">
    <text evidence="9">Catalyzes the ATP-dependent transfer of a sulfur to tRNA to produce 4-thiouridine in position 8 of tRNAs, which functions as a near-UV photosensor. Also catalyzes the transfer of sulfur to the sulfur carrier protein ThiS, forming ThiS-thiocarboxylate. This is a step in the synthesis of thiazole, in the thiamine biosynthesis pathway. The sulfur is donated as persulfide by IscS.</text>
</comment>
<gene>
    <name evidence="9" type="primary">thiI</name>
    <name evidence="11" type="ORF">AUR66_06190</name>
</gene>
<dbReference type="SMART" id="SM00981">
    <property type="entry name" value="THUMP"/>
    <property type="match status" value="1"/>
</dbReference>
<keyword evidence="12" id="KW-1185">Reference proteome</keyword>
<organism evidence="11 12">
    <name type="scientific">Haloferax profundi</name>
    <dbReference type="NCBI Taxonomy" id="1544718"/>
    <lineage>
        <taxon>Archaea</taxon>
        <taxon>Methanobacteriati</taxon>
        <taxon>Methanobacteriota</taxon>
        <taxon>Stenosarchaea group</taxon>
        <taxon>Halobacteria</taxon>
        <taxon>Halobacteriales</taxon>
        <taxon>Haloferacaceae</taxon>
        <taxon>Haloferax</taxon>
    </lineage>
</organism>
<dbReference type="GO" id="GO:0002937">
    <property type="term" value="P:tRNA 4-thiouridine biosynthesis"/>
    <property type="evidence" value="ECO:0007669"/>
    <property type="project" value="TreeGrafter"/>
</dbReference>
<protein>
    <recommendedName>
        <fullName evidence="9">Probable tRNA sulfurtransferase</fullName>
        <ecNumber evidence="9">2.8.1.4</ecNumber>
    </recommendedName>
    <alternativeName>
        <fullName evidence="9">Sulfur carrier protein ThiS sulfurtransferase</fullName>
    </alternativeName>
    <alternativeName>
        <fullName evidence="9">Thiamine biosynthesis protein ThiI</fullName>
    </alternativeName>
    <alternativeName>
        <fullName evidence="9">tRNA 4-thiouridine synthase</fullName>
    </alternativeName>
</protein>
<dbReference type="SUPFAM" id="SSF52402">
    <property type="entry name" value="Adenine nucleotide alpha hydrolases-like"/>
    <property type="match status" value="1"/>
</dbReference>
<keyword evidence="5 9" id="KW-0547">Nucleotide-binding</keyword>
<feature type="binding site" evidence="9">
    <location>
        <position position="291"/>
    </location>
    <ligand>
        <name>ATP</name>
        <dbReference type="ChEBI" id="CHEBI:30616"/>
    </ligand>
</feature>
<comment type="pathway">
    <text evidence="9">Cofactor biosynthesis; thiamine diphosphate biosynthesis.</text>
</comment>
<evidence type="ECO:0000256" key="8">
    <source>
        <dbReference type="ARBA" id="ARBA00022977"/>
    </source>
</evidence>
<dbReference type="UniPathway" id="UPA00060"/>
<dbReference type="InterPro" id="IPR049962">
    <property type="entry name" value="THUMP_ThiI"/>
</dbReference>
<dbReference type="GO" id="GO:0005524">
    <property type="term" value="F:ATP binding"/>
    <property type="evidence" value="ECO:0007669"/>
    <property type="project" value="UniProtKB-UniRule"/>
</dbReference>
<evidence type="ECO:0000256" key="2">
    <source>
        <dbReference type="ARBA" id="ARBA00022490"/>
    </source>
</evidence>
<dbReference type="SUPFAM" id="SSF143437">
    <property type="entry name" value="THUMP domain-like"/>
    <property type="match status" value="1"/>
</dbReference>
<keyword evidence="7 9" id="KW-0694">RNA-binding</keyword>
<evidence type="ECO:0000256" key="9">
    <source>
        <dbReference type="HAMAP-Rule" id="MF_00021"/>
    </source>
</evidence>
<dbReference type="InterPro" id="IPR014729">
    <property type="entry name" value="Rossmann-like_a/b/a_fold"/>
</dbReference>
<evidence type="ECO:0000256" key="6">
    <source>
        <dbReference type="ARBA" id="ARBA00022840"/>
    </source>
</evidence>
<dbReference type="AlphaFoldDB" id="A0A0W1SWI4"/>
<dbReference type="EMBL" id="LOPV01000020">
    <property type="protein sequence ID" value="KTG30813.1"/>
    <property type="molecule type" value="Genomic_DNA"/>
</dbReference>
<dbReference type="Pfam" id="PF02926">
    <property type="entry name" value="THUMP"/>
    <property type="match status" value="1"/>
</dbReference>
<evidence type="ECO:0000256" key="5">
    <source>
        <dbReference type="ARBA" id="ARBA00022741"/>
    </source>
</evidence>